<keyword evidence="14" id="KW-1185">Reference proteome</keyword>
<comment type="caution">
    <text evidence="13">The sequence shown here is derived from an EMBL/GenBank/DDBJ whole genome shotgun (WGS) entry which is preliminary data.</text>
</comment>
<evidence type="ECO:0000256" key="6">
    <source>
        <dbReference type="ARBA" id="ARBA00022860"/>
    </source>
</evidence>
<dbReference type="PANTHER" id="PTHR14353:SF9">
    <property type="entry name" value="MYRISTOYLATED ALANINE-RICH C-KINASE SUBSTRATE"/>
    <property type="match status" value="1"/>
</dbReference>
<evidence type="ECO:0000256" key="9">
    <source>
        <dbReference type="ARBA" id="ARBA00023212"/>
    </source>
</evidence>
<dbReference type="PANTHER" id="PTHR14353">
    <property type="entry name" value="MYRISTOYLATED ALANINE-RICH C-KINASE SUBSTRATE MARCKS"/>
    <property type="match status" value="1"/>
</dbReference>
<evidence type="ECO:0000256" key="5">
    <source>
        <dbReference type="ARBA" id="ARBA00022707"/>
    </source>
</evidence>
<keyword evidence="7" id="KW-0472">Membrane</keyword>
<dbReference type="PRINTS" id="PR00963">
    <property type="entry name" value="MARCKS"/>
</dbReference>
<evidence type="ECO:0000256" key="12">
    <source>
        <dbReference type="SAM" id="MobiDB-lite"/>
    </source>
</evidence>
<feature type="compositionally biased region" description="Low complexity" evidence="12">
    <location>
        <begin position="347"/>
        <end position="356"/>
    </location>
</feature>
<dbReference type="Pfam" id="PF02063">
    <property type="entry name" value="MARCKS"/>
    <property type="match status" value="1"/>
</dbReference>
<evidence type="ECO:0000256" key="7">
    <source>
        <dbReference type="ARBA" id="ARBA00023136"/>
    </source>
</evidence>
<dbReference type="InterPro" id="IPR002101">
    <property type="entry name" value="MARCKS"/>
</dbReference>
<feature type="region of interest" description="Disordered" evidence="12">
    <location>
        <begin position="245"/>
        <end position="366"/>
    </location>
</feature>
<evidence type="ECO:0000313" key="13">
    <source>
        <dbReference type="EMBL" id="CAJ0917638.1"/>
    </source>
</evidence>
<evidence type="ECO:0000256" key="4">
    <source>
        <dbReference type="ARBA" id="ARBA00022490"/>
    </source>
</evidence>
<keyword evidence="8" id="KW-0009">Actin-binding</keyword>
<evidence type="ECO:0000256" key="8">
    <source>
        <dbReference type="ARBA" id="ARBA00023203"/>
    </source>
</evidence>
<dbReference type="PROSITE" id="PS00826">
    <property type="entry name" value="MARCKS_1"/>
    <property type="match status" value="1"/>
</dbReference>
<keyword evidence="9" id="KW-0206">Cytoskeleton</keyword>
<evidence type="ECO:0000256" key="11">
    <source>
        <dbReference type="ARBA" id="ARBA00039440"/>
    </source>
</evidence>
<comment type="similarity">
    <text evidence="3">Belongs to the MARCKS family.</text>
</comment>
<dbReference type="Proteomes" id="UP001176940">
    <property type="component" value="Unassembled WGS sequence"/>
</dbReference>
<protein>
    <recommendedName>
        <fullName evidence="11">Myristoylated alanine-rich C-kinase substrate</fullName>
    </recommendedName>
</protein>
<organism evidence="13 14">
    <name type="scientific">Ranitomeya imitator</name>
    <name type="common">mimic poison frog</name>
    <dbReference type="NCBI Taxonomy" id="111125"/>
    <lineage>
        <taxon>Eukaryota</taxon>
        <taxon>Metazoa</taxon>
        <taxon>Chordata</taxon>
        <taxon>Craniata</taxon>
        <taxon>Vertebrata</taxon>
        <taxon>Euteleostomi</taxon>
        <taxon>Amphibia</taxon>
        <taxon>Batrachia</taxon>
        <taxon>Anura</taxon>
        <taxon>Neobatrachia</taxon>
        <taxon>Hyloidea</taxon>
        <taxon>Dendrobatidae</taxon>
        <taxon>Dendrobatinae</taxon>
        <taxon>Ranitomeya</taxon>
    </lineage>
</organism>
<feature type="compositionally biased region" description="Low complexity" evidence="12">
    <location>
        <begin position="320"/>
        <end position="335"/>
    </location>
</feature>
<evidence type="ECO:0000313" key="14">
    <source>
        <dbReference type="Proteomes" id="UP001176940"/>
    </source>
</evidence>
<evidence type="ECO:0000256" key="2">
    <source>
        <dbReference type="ARBA" id="ARBA00004635"/>
    </source>
</evidence>
<evidence type="ECO:0000256" key="1">
    <source>
        <dbReference type="ARBA" id="ARBA00004245"/>
    </source>
</evidence>
<reference evidence="13" key="1">
    <citation type="submission" date="2023-07" db="EMBL/GenBank/DDBJ databases">
        <authorList>
            <person name="Stuckert A."/>
        </authorList>
    </citation>
    <scope>NUCLEOTIDE SEQUENCE</scope>
</reference>
<evidence type="ECO:0000256" key="3">
    <source>
        <dbReference type="ARBA" id="ARBA00006456"/>
    </source>
</evidence>
<keyword evidence="6" id="KW-0112">Calmodulin-binding</keyword>
<evidence type="ECO:0000256" key="10">
    <source>
        <dbReference type="ARBA" id="ARBA00023288"/>
    </source>
</evidence>
<keyword evidence="4" id="KW-0963">Cytoplasm</keyword>
<proteinExistence type="inferred from homology"/>
<feature type="region of interest" description="Disordered" evidence="12">
    <location>
        <begin position="1"/>
        <end position="21"/>
    </location>
</feature>
<accession>A0ABN9KR95</accession>
<gene>
    <name evidence="13" type="ORF">RIMI_LOCUS572415</name>
</gene>
<name>A0ABN9KR95_9NEOB</name>
<dbReference type="EMBL" id="CAUEEQ010000692">
    <property type="protein sequence ID" value="CAJ0917638.1"/>
    <property type="molecule type" value="Genomic_DNA"/>
</dbReference>
<sequence length="386" mass="40732">MEGCAALRKNAYPHTDSQPNRLSKHMDISDLLEVILLGSSAAPPCTIDEIAVLLLGCFPPTAPWSRIFITVNERPHVTAHTVEGAARTGSSASQRGSRQTLLQGRYELRLQHQMLVRVVPSTVRVVPSGHTGGTRVPHVCHTDVPQKRTSTRIIPVLYFPPHIHLQTAFLVLCTIPAIGDICGGYLQSDPQSVAVSVTRSAAVCLCGREPASLCLCSQPVSAGDRYLSCWIQTAMGGQISKSGAKGEAATVEKPGEPVAASPSKTNGQENGHVKANGDASPAAAEAEKEEVQANGSAPAEETVKEEAAAAAEAVPEKEAAASAEGESTEPASPAEGEASTKTEEAGSTSTPSTSNETPKKKKKRFSFKKSFKLSGFSFKKEQKGEQ</sequence>
<keyword evidence="10" id="KW-0449">Lipoprotein</keyword>
<keyword evidence="5" id="KW-0519">Myristate</keyword>
<comment type="subcellular location">
    <subcellularLocation>
        <location evidence="1">Cytoplasm</location>
        <location evidence="1">Cytoskeleton</location>
    </subcellularLocation>
    <subcellularLocation>
        <location evidence="2">Membrane</location>
        <topology evidence="2">Lipid-anchor</topology>
    </subcellularLocation>
</comment>